<evidence type="ECO:0000313" key="8">
    <source>
        <dbReference type="Proteomes" id="UP000002630"/>
    </source>
</evidence>
<dbReference type="InParanoid" id="D8LU68"/>
<dbReference type="SMART" id="SM00415">
    <property type="entry name" value="HSF"/>
    <property type="match status" value="1"/>
</dbReference>
<dbReference type="InterPro" id="IPR036390">
    <property type="entry name" value="WH_DNA-bd_sf"/>
</dbReference>
<proteinExistence type="inferred from homology"/>
<sequence length="607" mass="61854">MMEDPGGAMHDNNDNATGGGATTKSPAAGGAAQPTLQQQEQRFGKRGSGQAFALGLFQILKTEDPKVIGWSASGKAFRIGDSEKFCKEIMPRFFKQNKYSSFQRQLNLYGFRKLVRGNEAGGYMHPLFERGKPEQLSQVRRGFFPEIPPEFAHDVHGHGLNDGVGGGVGDGGNVPKAGARGGRKSTDSNRSSVGSSSKQVNASGGGGNRGHERSSSLGQSGMAPAAAAAAAAVTAAATAAAGGRGGGHIRTESGSALMGRREDCMAVEKGVWDAGGHGHGRLPSLDLVTGGLRNLHGSGGGGRNGNGGGQGVGTEMPPTLGRLVPSAENVVSRESSPMKPGAGGGGGNRMHAGSSDYQHTGNRLDGGGHHPTYGRSQDDLNLTPRSHFAGPIMGLGLHQGVAGNWAAGGVHGGGPGGGGGGGGGYANSLTPNQEFFGSNGSRNSNPYQGSSPRVLQNMHSRDDLDVLRPRKTRRTGPSFDQESHANNQDPSQAFLAMSPRAAGTGGDGGGGFIEERGGYLNTSAVYASPDELPPAAPRRLVSRHNTPSRPERSSASKNKGGGDGDDAGKRGGQQQHLMSLEPSSMDTDGTAGGGGGGGAALTSQGFQ</sequence>
<feature type="compositionally biased region" description="Polar residues" evidence="5">
    <location>
        <begin position="188"/>
        <end position="202"/>
    </location>
</feature>
<feature type="region of interest" description="Disordered" evidence="5">
    <location>
        <begin position="296"/>
        <end position="385"/>
    </location>
</feature>
<organism evidence="7 8">
    <name type="scientific">Ectocarpus siliculosus</name>
    <name type="common">Brown alga</name>
    <name type="synonym">Conferva siliculosa</name>
    <dbReference type="NCBI Taxonomy" id="2880"/>
    <lineage>
        <taxon>Eukaryota</taxon>
        <taxon>Sar</taxon>
        <taxon>Stramenopiles</taxon>
        <taxon>Ochrophyta</taxon>
        <taxon>PX clade</taxon>
        <taxon>Phaeophyceae</taxon>
        <taxon>Ectocarpales</taxon>
        <taxon>Ectocarpaceae</taxon>
        <taxon>Ectocarpus</taxon>
    </lineage>
</organism>
<dbReference type="Gene3D" id="1.10.10.10">
    <property type="entry name" value="Winged helix-like DNA-binding domain superfamily/Winged helix DNA-binding domain"/>
    <property type="match status" value="1"/>
</dbReference>
<feature type="region of interest" description="Disordered" evidence="5">
    <location>
        <begin position="419"/>
        <end position="490"/>
    </location>
</feature>
<dbReference type="InterPro" id="IPR000232">
    <property type="entry name" value="HSF_DNA-bd"/>
</dbReference>
<protein>
    <submittedName>
        <fullName evidence="7">Heat Shock transcription factor (Partial)</fullName>
    </submittedName>
</protein>
<feature type="compositionally biased region" description="Basic and acidic residues" evidence="5">
    <location>
        <begin position="549"/>
        <end position="569"/>
    </location>
</feature>
<reference evidence="7 8" key="1">
    <citation type="journal article" date="2010" name="Nature">
        <title>The Ectocarpus genome and the independent evolution of multicellularity in brown algae.</title>
        <authorList>
            <person name="Cock J.M."/>
            <person name="Sterck L."/>
            <person name="Rouze P."/>
            <person name="Scornet D."/>
            <person name="Allen A.E."/>
            <person name="Amoutzias G."/>
            <person name="Anthouard V."/>
            <person name="Artiguenave F."/>
            <person name="Aury J.M."/>
            <person name="Badger J.H."/>
            <person name="Beszteri B."/>
            <person name="Billiau K."/>
            <person name="Bonnet E."/>
            <person name="Bothwell J.H."/>
            <person name="Bowler C."/>
            <person name="Boyen C."/>
            <person name="Brownlee C."/>
            <person name="Carrano C.J."/>
            <person name="Charrier B."/>
            <person name="Cho G.Y."/>
            <person name="Coelho S.M."/>
            <person name="Collen J."/>
            <person name="Corre E."/>
            <person name="Da Silva C."/>
            <person name="Delage L."/>
            <person name="Delaroque N."/>
            <person name="Dittami S.M."/>
            <person name="Doulbeau S."/>
            <person name="Elias M."/>
            <person name="Farnham G."/>
            <person name="Gachon C.M."/>
            <person name="Gschloessl B."/>
            <person name="Heesch S."/>
            <person name="Jabbari K."/>
            <person name="Jubin C."/>
            <person name="Kawai H."/>
            <person name="Kimura K."/>
            <person name="Kloareg B."/>
            <person name="Kupper F.C."/>
            <person name="Lang D."/>
            <person name="Le Bail A."/>
            <person name="Leblanc C."/>
            <person name="Lerouge P."/>
            <person name="Lohr M."/>
            <person name="Lopez P.J."/>
            <person name="Martens C."/>
            <person name="Maumus F."/>
            <person name="Michel G."/>
            <person name="Miranda-Saavedra D."/>
            <person name="Morales J."/>
            <person name="Moreau H."/>
            <person name="Motomura T."/>
            <person name="Nagasato C."/>
            <person name="Napoli C.A."/>
            <person name="Nelson D.R."/>
            <person name="Nyvall-Collen P."/>
            <person name="Peters A.F."/>
            <person name="Pommier C."/>
            <person name="Potin P."/>
            <person name="Poulain J."/>
            <person name="Quesneville H."/>
            <person name="Read B."/>
            <person name="Rensing S.A."/>
            <person name="Ritter A."/>
            <person name="Rousvoal S."/>
            <person name="Samanta M."/>
            <person name="Samson G."/>
            <person name="Schroeder D.C."/>
            <person name="Segurens B."/>
            <person name="Strittmatter M."/>
            <person name="Tonon T."/>
            <person name="Tregear J.W."/>
            <person name="Valentin K."/>
            <person name="von Dassow P."/>
            <person name="Yamagishi T."/>
            <person name="Van de Peer Y."/>
            <person name="Wincker P."/>
        </authorList>
    </citation>
    <scope>NUCLEOTIDE SEQUENCE [LARGE SCALE GENOMIC DNA]</scope>
    <source>
        <strain evidence="8">Ec32 / CCAP1310/4</strain>
    </source>
</reference>
<keyword evidence="3" id="KW-0539">Nucleus</keyword>
<dbReference type="InterPro" id="IPR036388">
    <property type="entry name" value="WH-like_DNA-bd_sf"/>
</dbReference>
<comment type="similarity">
    <text evidence="4">Belongs to the HSF family.</text>
</comment>
<accession>D8LU68</accession>
<keyword evidence="8" id="KW-1185">Reference proteome</keyword>
<feature type="region of interest" description="Disordered" evidence="5">
    <location>
        <begin position="524"/>
        <end position="607"/>
    </location>
</feature>
<feature type="compositionally biased region" description="Gly residues" evidence="5">
    <location>
        <begin position="297"/>
        <end position="312"/>
    </location>
</feature>
<feature type="compositionally biased region" description="Gly residues" evidence="5">
    <location>
        <begin position="160"/>
        <end position="172"/>
    </location>
</feature>
<evidence type="ECO:0000256" key="2">
    <source>
        <dbReference type="ARBA" id="ARBA00023125"/>
    </source>
</evidence>
<evidence type="ECO:0000256" key="4">
    <source>
        <dbReference type="RuleBase" id="RU004020"/>
    </source>
</evidence>
<feature type="compositionally biased region" description="Basic and acidic residues" evidence="5">
    <location>
        <begin position="459"/>
        <end position="468"/>
    </location>
</feature>
<feature type="region of interest" description="Disordered" evidence="5">
    <location>
        <begin position="1"/>
        <end position="44"/>
    </location>
</feature>
<evidence type="ECO:0000259" key="6">
    <source>
        <dbReference type="SMART" id="SM00415"/>
    </source>
</evidence>
<feature type="region of interest" description="Disordered" evidence="5">
    <location>
        <begin position="155"/>
        <end position="221"/>
    </location>
</feature>
<dbReference type="GO" id="GO:0043565">
    <property type="term" value="F:sequence-specific DNA binding"/>
    <property type="evidence" value="ECO:0007669"/>
    <property type="project" value="InterPro"/>
</dbReference>
<evidence type="ECO:0000256" key="1">
    <source>
        <dbReference type="ARBA" id="ARBA00004123"/>
    </source>
</evidence>
<feature type="compositionally biased region" description="Gly residues" evidence="5">
    <location>
        <begin position="590"/>
        <end position="599"/>
    </location>
</feature>
<dbReference type="FunFam" id="1.10.10.10:FF:000479">
    <property type="entry name" value="Predicted protein"/>
    <property type="match status" value="1"/>
</dbReference>
<feature type="compositionally biased region" description="Polar residues" evidence="5">
    <location>
        <begin position="427"/>
        <end position="458"/>
    </location>
</feature>
<dbReference type="OrthoDB" id="60033at2759"/>
<dbReference type="STRING" id="2880.D8LU68"/>
<dbReference type="Pfam" id="PF00447">
    <property type="entry name" value="HSF_DNA-bind"/>
    <property type="match status" value="1"/>
</dbReference>
<feature type="domain" description="HSF-type DNA-binding" evidence="6">
    <location>
        <begin position="48"/>
        <end position="142"/>
    </location>
</feature>
<feature type="compositionally biased region" description="Polar residues" evidence="5">
    <location>
        <begin position="478"/>
        <end position="490"/>
    </location>
</feature>
<evidence type="ECO:0000256" key="3">
    <source>
        <dbReference type="ARBA" id="ARBA00023242"/>
    </source>
</evidence>
<keyword evidence="7" id="KW-0346">Stress response</keyword>
<dbReference type="GO" id="GO:0005634">
    <property type="term" value="C:nucleus"/>
    <property type="evidence" value="ECO:0007669"/>
    <property type="project" value="UniProtKB-SubCell"/>
</dbReference>
<dbReference type="EMBL" id="FN649744">
    <property type="protein sequence ID" value="CBN78110.2"/>
    <property type="molecule type" value="Genomic_DNA"/>
</dbReference>
<evidence type="ECO:0000256" key="5">
    <source>
        <dbReference type="SAM" id="MobiDB-lite"/>
    </source>
</evidence>
<dbReference type="PRINTS" id="PR00056">
    <property type="entry name" value="HSFDOMAIN"/>
</dbReference>
<dbReference type="PANTHER" id="PTHR10015:SF427">
    <property type="entry name" value="HEAT SHOCK FACTOR PROTEIN"/>
    <property type="match status" value="1"/>
</dbReference>
<evidence type="ECO:0000313" key="7">
    <source>
        <dbReference type="EMBL" id="CBN78110.2"/>
    </source>
</evidence>
<feature type="non-terminal residue" evidence="7">
    <location>
        <position position="607"/>
    </location>
</feature>
<name>D8LU68_ECTSI</name>
<dbReference type="SUPFAM" id="SSF46785">
    <property type="entry name" value="Winged helix' DNA-binding domain"/>
    <property type="match status" value="1"/>
</dbReference>
<comment type="subcellular location">
    <subcellularLocation>
        <location evidence="1">Nucleus</location>
    </subcellularLocation>
</comment>
<dbReference type="EMBL" id="FN649191">
    <property type="protein sequence ID" value="CBN78110.2"/>
    <property type="molecule type" value="Genomic_DNA"/>
</dbReference>
<dbReference type="GO" id="GO:0003700">
    <property type="term" value="F:DNA-binding transcription factor activity"/>
    <property type="evidence" value="ECO:0007669"/>
    <property type="project" value="InterPro"/>
</dbReference>
<dbReference type="PANTHER" id="PTHR10015">
    <property type="entry name" value="HEAT SHOCK TRANSCRIPTION FACTOR"/>
    <property type="match status" value="1"/>
</dbReference>
<dbReference type="AlphaFoldDB" id="D8LU68"/>
<gene>
    <name evidence="7" type="primary">HSF</name>
    <name evidence="7" type="ORF">Esi_0095_0079</name>
</gene>
<keyword evidence="2" id="KW-0238">DNA-binding</keyword>
<dbReference type="Proteomes" id="UP000002630">
    <property type="component" value="Linkage Group LG19"/>
</dbReference>